<keyword evidence="3" id="KW-1185">Reference proteome</keyword>
<reference evidence="3" key="1">
    <citation type="journal article" date="2019" name="Int. J. Syst. Evol. Microbiol.">
        <title>The Global Catalogue of Microorganisms (GCM) 10K type strain sequencing project: providing services to taxonomists for standard genome sequencing and annotation.</title>
        <authorList>
            <consortium name="The Broad Institute Genomics Platform"/>
            <consortium name="The Broad Institute Genome Sequencing Center for Infectious Disease"/>
            <person name="Wu L."/>
            <person name="Ma J."/>
        </authorList>
    </citation>
    <scope>NUCLEOTIDE SEQUENCE [LARGE SCALE GENOMIC DNA]</scope>
    <source>
        <strain evidence="3">PCU 266</strain>
    </source>
</reference>
<accession>A0ABW0ARF4</accession>
<protein>
    <submittedName>
        <fullName evidence="2">Signal protein</fullName>
    </submittedName>
</protein>
<feature type="region of interest" description="Disordered" evidence="1">
    <location>
        <begin position="20"/>
        <end position="50"/>
    </location>
</feature>
<organism evidence="2 3">
    <name type="scientific">Streptomyces amakusaensis</name>
    <dbReference type="NCBI Taxonomy" id="67271"/>
    <lineage>
        <taxon>Bacteria</taxon>
        <taxon>Bacillati</taxon>
        <taxon>Actinomycetota</taxon>
        <taxon>Actinomycetes</taxon>
        <taxon>Kitasatosporales</taxon>
        <taxon>Streptomycetaceae</taxon>
        <taxon>Streptomyces</taxon>
    </lineage>
</organism>
<dbReference type="PROSITE" id="PS51257">
    <property type="entry name" value="PROKAR_LIPOPROTEIN"/>
    <property type="match status" value="1"/>
</dbReference>
<sequence>MRLRAGIVVMALAAVVGCGGGGSTDAGTWEPEPDPTPVVVESPKPATHEGRLPTRELQGRWWSWVAAEPLETNPYSDPDGSQCGRNQGSDVWFLAGATGGSPERVCDVPAGQPIAFPVVNTHGSREDCADFMYRARGIARLNGDDLAVEEYHGEEITITGKAGNPVVDPGTTSSIACGLWVQLPPLDPGKHSVEIFGESWDLKVKLGYTLTVKAGPAVRA</sequence>
<evidence type="ECO:0000313" key="2">
    <source>
        <dbReference type="EMBL" id="MFC5155671.1"/>
    </source>
</evidence>
<evidence type="ECO:0000256" key="1">
    <source>
        <dbReference type="SAM" id="MobiDB-lite"/>
    </source>
</evidence>
<dbReference type="EMBL" id="JBHSKP010000024">
    <property type="protein sequence ID" value="MFC5155671.1"/>
    <property type="molecule type" value="Genomic_DNA"/>
</dbReference>
<dbReference type="RefSeq" id="WP_344483481.1">
    <property type="nucleotide sequence ID" value="NZ_BAAASB010000021.1"/>
</dbReference>
<comment type="caution">
    <text evidence="2">The sequence shown here is derived from an EMBL/GenBank/DDBJ whole genome shotgun (WGS) entry which is preliminary data.</text>
</comment>
<name>A0ABW0ARF4_9ACTN</name>
<dbReference type="Proteomes" id="UP001596160">
    <property type="component" value="Unassembled WGS sequence"/>
</dbReference>
<gene>
    <name evidence="2" type="ORF">ACFPRH_28520</name>
</gene>
<proteinExistence type="predicted"/>
<evidence type="ECO:0000313" key="3">
    <source>
        <dbReference type="Proteomes" id="UP001596160"/>
    </source>
</evidence>